<dbReference type="Gene3D" id="2.30.30.140">
    <property type="match status" value="1"/>
</dbReference>
<keyword evidence="2" id="KW-0863">Zinc-finger</keyword>
<dbReference type="GO" id="GO:0008270">
    <property type="term" value="F:zinc ion binding"/>
    <property type="evidence" value="ECO:0007669"/>
    <property type="project" value="UniProtKB-KW"/>
</dbReference>
<dbReference type="GO" id="GO:0005634">
    <property type="term" value="C:nucleus"/>
    <property type="evidence" value="ECO:0007669"/>
    <property type="project" value="TreeGrafter"/>
</dbReference>
<dbReference type="InterPro" id="IPR000313">
    <property type="entry name" value="PWWP_dom"/>
</dbReference>
<reference evidence="7" key="1">
    <citation type="journal article" date="2016" name="Nat. Commun.">
        <title>The channel catfish genome sequence provides insights into the evolution of scale formation in teleosts.</title>
        <authorList>
            <person name="Liu Z."/>
            <person name="Liu S."/>
            <person name="Yao J."/>
            <person name="Bao L."/>
            <person name="Zhang J."/>
            <person name="Li Y."/>
            <person name="Jiang C."/>
            <person name="Sun L."/>
            <person name="Wang R."/>
            <person name="Zhang Y."/>
            <person name="Zhou T."/>
            <person name="Zeng Q."/>
            <person name="Fu Q."/>
            <person name="Gao S."/>
            <person name="Li N."/>
            <person name="Koren S."/>
            <person name="Jiang Y."/>
            <person name="Zimin A."/>
            <person name="Xu P."/>
            <person name="Phillippy A.M."/>
            <person name="Geng X."/>
            <person name="Song L."/>
            <person name="Sun F."/>
            <person name="Li C."/>
            <person name="Wang X."/>
            <person name="Chen A."/>
            <person name="Jin Y."/>
            <person name="Yuan Z."/>
            <person name="Yang Y."/>
            <person name="Tan S."/>
            <person name="Peatman E."/>
            <person name="Lu J."/>
            <person name="Qin Z."/>
            <person name="Dunham R."/>
            <person name="Li Z."/>
            <person name="Sonstegard T."/>
            <person name="Feng J."/>
            <person name="Danzmann R.G."/>
            <person name="Schroeder S."/>
            <person name="Scheffler B."/>
            <person name="Duke M.V."/>
            <person name="Ballard L."/>
            <person name="Kucuktas H."/>
            <person name="Kaltenboeck L."/>
            <person name="Liu H."/>
            <person name="Armbruster J."/>
            <person name="Xie Y."/>
            <person name="Kirby M.L."/>
            <person name="Tian Y."/>
            <person name="Flanagan M.E."/>
            <person name="Mu W."/>
            <person name="Waldbieser G.C."/>
        </authorList>
    </citation>
    <scope>NUCLEOTIDE SEQUENCE [LARGE SCALE GENOMIC DNA]</scope>
    <source>
        <strain evidence="7">SDA103</strain>
    </source>
</reference>
<dbReference type="PROSITE" id="PS51050">
    <property type="entry name" value="ZF_CW"/>
    <property type="match status" value="1"/>
</dbReference>
<evidence type="ECO:0000256" key="4">
    <source>
        <dbReference type="SAM" id="MobiDB-lite"/>
    </source>
</evidence>
<dbReference type="RefSeq" id="XP_053542155.1">
    <property type="nucleotide sequence ID" value="XM_053686180.1"/>
</dbReference>
<dbReference type="Pfam" id="PF07496">
    <property type="entry name" value="zf-CW"/>
    <property type="match status" value="1"/>
</dbReference>
<evidence type="ECO:0000313" key="9">
    <source>
        <dbReference type="RefSeq" id="XP_053542155.1"/>
    </source>
</evidence>
<feature type="compositionally biased region" description="Acidic residues" evidence="4">
    <location>
        <begin position="518"/>
        <end position="544"/>
    </location>
</feature>
<dbReference type="AlphaFoldDB" id="A0A9F7RR86"/>
<feature type="compositionally biased region" description="Basic and acidic residues" evidence="4">
    <location>
        <begin position="59"/>
        <end position="78"/>
    </location>
</feature>
<dbReference type="CDD" id="cd20145">
    <property type="entry name" value="PWWP_ZCWPW1"/>
    <property type="match status" value="1"/>
</dbReference>
<evidence type="ECO:0000313" key="10">
    <source>
        <dbReference type="RefSeq" id="XP_053542156.1"/>
    </source>
</evidence>
<keyword evidence="3" id="KW-0862">Zinc</keyword>
<accession>A0A9F7RR86</accession>
<dbReference type="SUPFAM" id="SSF63748">
    <property type="entry name" value="Tudor/PWWP/MBT"/>
    <property type="match status" value="1"/>
</dbReference>
<protein>
    <submittedName>
        <fullName evidence="8 9">Zinc finger CW-type PWWP domain protein 1 isoform X1</fullName>
    </submittedName>
</protein>
<dbReference type="PANTHER" id="PTHR15999:SF2">
    <property type="entry name" value="ZINC FINGER CW-TYPE PWWP DOMAIN PROTEIN 1"/>
    <property type="match status" value="1"/>
</dbReference>
<dbReference type="RefSeq" id="XP_053542156.1">
    <property type="nucleotide sequence ID" value="XM_053686181.1"/>
</dbReference>
<evidence type="ECO:0000259" key="5">
    <source>
        <dbReference type="PROSITE" id="PS50812"/>
    </source>
</evidence>
<feature type="compositionally biased region" description="Basic and acidic residues" evidence="4">
    <location>
        <begin position="487"/>
        <end position="517"/>
    </location>
</feature>
<dbReference type="RefSeq" id="XP_053542154.1">
    <property type="nucleotide sequence ID" value="XM_053686179.1"/>
</dbReference>
<proteinExistence type="predicted"/>
<feature type="compositionally biased region" description="Basic and acidic residues" evidence="4">
    <location>
        <begin position="426"/>
        <end position="437"/>
    </location>
</feature>
<dbReference type="PANTHER" id="PTHR15999">
    <property type="entry name" value="ZINC FINGER CW-TYPE PWWP DOMAIN PROTEIN 1"/>
    <property type="match status" value="1"/>
</dbReference>
<evidence type="ECO:0000313" key="8">
    <source>
        <dbReference type="RefSeq" id="XP_053542154.1"/>
    </source>
</evidence>
<dbReference type="Proteomes" id="UP000221080">
    <property type="component" value="Chromosome 15"/>
</dbReference>
<evidence type="ECO:0000259" key="6">
    <source>
        <dbReference type="PROSITE" id="PS51050"/>
    </source>
</evidence>
<dbReference type="InterPro" id="IPR011124">
    <property type="entry name" value="Znf_CW"/>
</dbReference>
<evidence type="ECO:0000256" key="1">
    <source>
        <dbReference type="ARBA" id="ARBA00022723"/>
    </source>
</evidence>
<gene>
    <name evidence="8 9 10" type="primary">LOC108275642</name>
</gene>
<name>A0A9F7RR86_ICTPU</name>
<feature type="compositionally biased region" description="Basic and acidic residues" evidence="4">
    <location>
        <begin position="405"/>
        <end position="417"/>
    </location>
</feature>
<feature type="compositionally biased region" description="Basic and acidic residues" evidence="4">
    <location>
        <begin position="1"/>
        <end position="36"/>
    </location>
</feature>
<dbReference type="Pfam" id="PF00855">
    <property type="entry name" value="PWWP"/>
    <property type="match status" value="1"/>
</dbReference>
<evidence type="ECO:0000256" key="2">
    <source>
        <dbReference type="ARBA" id="ARBA00022771"/>
    </source>
</evidence>
<organism evidence="7 10">
    <name type="scientific">Ictalurus punctatus</name>
    <name type="common">Channel catfish</name>
    <name type="synonym">Silurus punctatus</name>
    <dbReference type="NCBI Taxonomy" id="7998"/>
    <lineage>
        <taxon>Eukaryota</taxon>
        <taxon>Metazoa</taxon>
        <taxon>Chordata</taxon>
        <taxon>Craniata</taxon>
        <taxon>Vertebrata</taxon>
        <taxon>Euteleostomi</taxon>
        <taxon>Actinopterygii</taxon>
        <taxon>Neopterygii</taxon>
        <taxon>Teleostei</taxon>
        <taxon>Ostariophysi</taxon>
        <taxon>Siluriformes</taxon>
        <taxon>Ictaluridae</taxon>
        <taxon>Ictalurus</taxon>
    </lineage>
</organism>
<feature type="region of interest" description="Disordered" evidence="4">
    <location>
        <begin position="1"/>
        <end position="130"/>
    </location>
</feature>
<feature type="compositionally biased region" description="Polar residues" evidence="4">
    <location>
        <begin position="468"/>
        <end position="483"/>
    </location>
</feature>
<evidence type="ECO:0000256" key="3">
    <source>
        <dbReference type="ARBA" id="ARBA00022833"/>
    </source>
</evidence>
<sequence length="555" mass="63660">MAHTDETVMKKTTEKNNRQMMDGEKDGEPKPDDVKSGKKMKRPRATHQKISESGNRSSGEMERMTEESRTGERRDGGRKTRQGKSRKEKGTDVSGDGGTPGEKRARTGSGDENRQEVKESQVMKKRQQNVRVWSVSYSSTVDVNGGDKKLGTHRRERDEVDKCSGLVQTLSTHSSDEDQYVSWVQCSKPECGKWRRLSDGVDPSVLPDDWSCKNSTDPAFSSCFAPEEKSSVPDEEMFFYNLVPGSLVWAQQSGYPWWPAIVEQDPNIEEYLEFRTESDLTPYRCHVTYFGEPVSRAWVICSRVRDFADLSEDQFLSEVDKGLKDAIYMAKEALKLSLKERLVKFGFHSRYVSDRESSEDIDIAEILELFCGEAGNDCSVEDSWGKKQRLKQKERKRDRKRRGRGKEDHHMYGEGEKKKRAKKKLKEGTEDEKEKKVVISGVPVKKKNRLSPSVSLPKKKKQHKTDTADQTVPQSTTETSTDMTFDLDIHSEGEQMERKIDRVKLGAEEKERKVGEGREDEDEDDEDFKDAPDREEEEDEEENQDSFSHMLLQEE</sequence>
<dbReference type="GeneID" id="108275642"/>
<keyword evidence="7" id="KW-1185">Reference proteome</keyword>
<feature type="region of interest" description="Disordered" evidence="4">
    <location>
        <begin position="380"/>
        <end position="555"/>
    </location>
</feature>
<dbReference type="Gene3D" id="3.30.40.100">
    <property type="match status" value="1"/>
</dbReference>
<dbReference type="KEGG" id="ipu:108275642"/>
<feature type="domain" description="CW-type" evidence="6">
    <location>
        <begin position="177"/>
        <end position="231"/>
    </location>
</feature>
<dbReference type="InterPro" id="IPR042778">
    <property type="entry name" value="ZCWPW1/ZCWPW2"/>
</dbReference>
<feature type="compositionally biased region" description="Basic residues" evidence="4">
    <location>
        <begin position="37"/>
        <end position="47"/>
    </location>
</feature>
<dbReference type="PROSITE" id="PS50812">
    <property type="entry name" value="PWWP"/>
    <property type="match status" value="1"/>
</dbReference>
<dbReference type="SMART" id="SM00293">
    <property type="entry name" value="PWWP"/>
    <property type="match status" value="1"/>
</dbReference>
<dbReference type="OrthoDB" id="5964980at2759"/>
<feature type="compositionally biased region" description="Basic residues" evidence="4">
    <location>
        <begin position="386"/>
        <end position="404"/>
    </location>
</feature>
<feature type="domain" description="PWWP" evidence="5">
    <location>
        <begin position="244"/>
        <end position="310"/>
    </location>
</feature>
<keyword evidence="1" id="KW-0479">Metal-binding</keyword>
<evidence type="ECO:0000313" key="7">
    <source>
        <dbReference type="Proteomes" id="UP000221080"/>
    </source>
</evidence>
<reference evidence="8 9" key="2">
    <citation type="submission" date="2025-04" db="UniProtKB">
        <authorList>
            <consortium name="RefSeq"/>
        </authorList>
    </citation>
    <scope>IDENTIFICATION</scope>
    <source>
        <tissue evidence="8 9">Blood</tissue>
    </source>
</reference>
<feature type="compositionally biased region" description="Basic and acidic residues" evidence="4">
    <location>
        <begin position="101"/>
        <end position="122"/>
    </location>
</feature>